<name>A0A485CGP3_RAOPL</name>
<evidence type="ECO:0000313" key="2">
    <source>
        <dbReference type="Proteomes" id="UP000345637"/>
    </source>
</evidence>
<gene>
    <name evidence="1" type="ORF">NCTC12998_05798</name>
</gene>
<proteinExistence type="predicted"/>
<sequence length="96" mass="11250">MTRIITPLKIRELQPNFANLARGENREDNLRNTLTMIDNRFNALAYWDNPQGDRYSVELEIISVEMTLNDQHRSGSFPVIEILKTNILDKKTPRTY</sequence>
<reference evidence="1 2" key="1">
    <citation type="submission" date="2019-03" db="EMBL/GenBank/DDBJ databases">
        <authorList>
            <consortium name="Pathogen Informatics"/>
        </authorList>
    </citation>
    <scope>NUCLEOTIDE SEQUENCE [LARGE SCALE GENOMIC DNA]</scope>
    <source>
        <strain evidence="1 2">NCTC12998</strain>
    </source>
</reference>
<protein>
    <submittedName>
        <fullName evidence="1">Domain of uncharacterized function (DUF1852)</fullName>
    </submittedName>
</protein>
<dbReference type="EMBL" id="CAADJE010000027">
    <property type="protein sequence ID" value="VFS83731.1"/>
    <property type="molecule type" value="Genomic_DNA"/>
</dbReference>
<dbReference type="Proteomes" id="UP000345637">
    <property type="component" value="Unassembled WGS sequence"/>
</dbReference>
<dbReference type="InterPro" id="IPR015004">
    <property type="entry name" value="MesX"/>
</dbReference>
<evidence type="ECO:0000313" key="1">
    <source>
        <dbReference type="EMBL" id="VFS83731.1"/>
    </source>
</evidence>
<organism evidence="1 2">
    <name type="scientific">Raoultella planticola</name>
    <name type="common">Klebsiella planticola</name>
    <dbReference type="NCBI Taxonomy" id="575"/>
    <lineage>
        <taxon>Bacteria</taxon>
        <taxon>Pseudomonadati</taxon>
        <taxon>Pseudomonadota</taxon>
        <taxon>Gammaproteobacteria</taxon>
        <taxon>Enterobacterales</taxon>
        <taxon>Enterobacteriaceae</taxon>
        <taxon>Klebsiella/Raoultella group</taxon>
        <taxon>Raoultella</taxon>
    </lineage>
</organism>
<accession>A0A485CGP3</accession>
<dbReference type="Pfam" id="PF08908">
    <property type="entry name" value="MesX"/>
    <property type="match status" value="1"/>
</dbReference>
<dbReference type="AlphaFoldDB" id="A0A485CGP3"/>